<dbReference type="PANTHER" id="PTHR34293:SF1">
    <property type="entry name" value="HTH-TYPE TRANSCRIPTIONAL REGULATOR TRMBL2"/>
    <property type="match status" value="1"/>
</dbReference>
<evidence type="ECO:0000259" key="1">
    <source>
        <dbReference type="SMART" id="SM00421"/>
    </source>
</evidence>
<evidence type="ECO:0000313" key="2">
    <source>
        <dbReference type="EMBL" id="MDR8019796.1"/>
    </source>
</evidence>
<dbReference type="InterPro" id="IPR051797">
    <property type="entry name" value="TrmB-like"/>
</dbReference>
<dbReference type="InterPro" id="IPR036388">
    <property type="entry name" value="WH-like_DNA-bd_sf"/>
</dbReference>
<reference evidence="2 3" key="1">
    <citation type="submission" date="2023-09" db="EMBL/GenBank/DDBJ databases">
        <title>Description of three actinobacteria isolated from air of manufacturing shop in a pharmaceutical factory.</title>
        <authorList>
            <person name="Zhang D.-F."/>
        </authorList>
    </citation>
    <scope>NUCLEOTIDE SEQUENCE [LARGE SCALE GENOMIC DNA]</scope>
    <source>
        <strain evidence="2 3">LY-0111</strain>
    </source>
</reference>
<dbReference type="PANTHER" id="PTHR34293">
    <property type="entry name" value="HTH-TYPE TRANSCRIPTIONAL REGULATOR TRMBL2"/>
    <property type="match status" value="1"/>
</dbReference>
<sequence>MDPADLTALGLSQDAAESYMDLLAAGHRRAALEVELHGELHAVGLVGDPEPDGAARLNDPRRVLRAEARRRRRQADAALHLEHELGSLWDRPGAQGTDIIEVLHGRAAVQRVADTMQLSAVEQVRSMDRGPYAPSTAGQMCPVQRRQLPRGIRYQTVYSDEAVSDPAIRSSINEAVALGEEARVHASVPLRLRIIDEEIGLIVLIEGERVTGVVIHPSPMLDALIALFASVWSGSVPLGVADQAPLLTTESSSAGSVSSATPVSEEEAARELVGLMAAGVTDEQMARQMGISRRTLSRRIQQLLEATGSTTRFQLGVQAARRGWLV</sequence>
<dbReference type="RefSeq" id="WP_310548787.1">
    <property type="nucleotide sequence ID" value="NZ_JAVKGR010000011.1"/>
</dbReference>
<keyword evidence="3" id="KW-1185">Reference proteome</keyword>
<name>A0ABU2DTU1_9MICC</name>
<organism evidence="2 3">
    <name type="scientific">Nesterenkonia aerolata</name>
    <dbReference type="NCBI Taxonomy" id="3074079"/>
    <lineage>
        <taxon>Bacteria</taxon>
        <taxon>Bacillati</taxon>
        <taxon>Actinomycetota</taxon>
        <taxon>Actinomycetes</taxon>
        <taxon>Micrococcales</taxon>
        <taxon>Micrococcaceae</taxon>
        <taxon>Nesterenkonia</taxon>
    </lineage>
</organism>
<gene>
    <name evidence="2" type="ORF">RIL96_09515</name>
</gene>
<dbReference type="SMART" id="SM00421">
    <property type="entry name" value="HTH_LUXR"/>
    <property type="match status" value="1"/>
</dbReference>
<evidence type="ECO:0000313" key="3">
    <source>
        <dbReference type="Proteomes" id="UP001251870"/>
    </source>
</evidence>
<dbReference type="InterPro" id="IPR016032">
    <property type="entry name" value="Sig_transdc_resp-reg_C-effctor"/>
</dbReference>
<dbReference type="Gene3D" id="1.10.10.10">
    <property type="entry name" value="Winged helix-like DNA-binding domain superfamily/Winged helix DNA-binding domain"/>
    <property type="match status" value="1"/>
</dbReference>
<proteinExistence type="predicted"/>
<feature type="domain" description="HTH luxR-type" evidence="1">
    <location>
        <begin position="260"/>
        <end position="319"/>
    </location>
</feature>
<dbReference type="SUPFAM" id="SSF46894">
    <property type="entry name" value="C-terminal effector domain of the bipartite response regulators"/>
    <property type="match status" value="1"/>
</dbReference>
<dbReference type="Proteomes" id="UP001251870">
    <property type="component" value="Unassembled WGS sequence"/>
</dbReference>
<protein>
    <recommendedName>
        <fullName evidence="1">HTH luxR-type domain-containing protein</fullName>
    </recommendedName>
</protein>
<dbReference type="EMBL" id="JAVKGR010000011">
    <property type="protein sequence ID" value="MDR8019796.1"/>
    <property type="molecule type" value="Genomic_DNA"/>
</dbReference>
<comment type="caution">
    <text evidence="2">The sequence shown here is derived from an EMBL/GenBank/DDBJ whole genome shotgun (WGS) entry which is preliminary data.</text>
</comment>
<accession>A0ABU2DTU1</accession>
<dbReference type="InterPro" id="IPR000792">
    <property type="entry name" value="Tscrpt_reg_LuxR_C"/>
</dbReference>